<evidence type="ECO:0000256" key="5">
    <source>
        <dbReference type="SAM" id="MobiDB-lite"/>
    </source>
</evidence>
<protein>
    <submittedName>
        <fullName evidence="6">Uncharacterized protein</fullName>
    </submittedName>
</protein>
<dbReference type="InterPro" id="IPR044159">
    <property type="entry name" value="IQM"/>
</dbReference>
<keyword evidence="3" id="KW-0963">Cytoplasm</keyword>
<dbReference type="GO" id="GO:0005634">
    <property type="term" value="C:nucleus"/>
    <property type="evidence" value="ECO:0007669"/>
    <property type="project" value="UniProtKB-SubCell"/>
</dbReference>
<evidence type="ECO:0000256" key="3">
    <source>
        <dbReference type="ARBA" id="ARBA00022490"/>
    </source>
</evidence>
<evidence type="ECO:0000313" key="7">
    <source>
        <dbReference type="Proteomes" id="UP000594263"/>
    </source>
</evidence>
<reference evidence="6" key="1">
    <citation type="submission" date="2021-01" db="UniProtKB">
        <authorList>
            <consortium name="EnsemblPlants"/>
        </authorList>
    </citation>
    <scope>IDENTIFICATION</scope>
</reference>
<keyword evidence="7" id="KW-1185">Reference proteome</keyword>
<dbReference type="PANTHER" id="PTHR31250:SF27">
    <property type="entry name" value="IQ DOMAIN-CONTAINING PROTEIN IQM5"/>
    <property type="match status" value="1"/>
</dbReference>
<evidence type="ECO:0000256" key="2">
    <source>
        <dbReference type="ARBA" id="ARBA00004496"/>
    </source>
</evidence>
<sequence length="470" mass="52134">MGVSFSRLYSFCHDWFLLQDEVETATASNPIASSTGHAATPRKTLSRSISIGRREQPEVLVSAPAGPGSGKEMKLQMSVSFKRSGAAAAAAPAETQTSSTTISITPHFGPVAAAAAASDAGVVTQSSSTLKSPAEPGSSKMKLRRTFGSRRRRSGSGSVVPVGPHWWKLLESTELERSSTESASTSESPKSKWCRAKVKALRVGKGLSKNVVFRKLASQHWLEAVDPGHRYGHNLRFYYVRWCQSPSRESFFHWLNHGEGKDLNLDETCPRFKLHQQRVRYLCPAEREAYEVLFDEGKLRNKMSSQLIDTSGGSKWIFVLSTSKTLYVGKKKKGLFHHSSFLAGGAISAAGRVSVENGVLKAISRQSGHYRPTEENFKYFISFLEENNVDLTVVDKSCMDEGEAQPKRGLGRNWSQEDLTQLVGPDQAVKTPNRQVSKTFRIRSLRRRLSFVLIPEKHHPFRSFSAPLCR</sequence>
<dbReference type="GO" id="GO:0005737">
    <property type="term" value="C:cytoplasm"/>
    <property type="evidence" value="ECO:0007669"/>
    <property type="project" value="UniProtKB-SubCell"/>
</dbReference>
<feature type="compositionally biased region" description="Basic residues" evidence="5">
    <location>
        <begin position="141"/>
        <end position="154"/>
    </location>
</feature>
<proteinExistence type="predicted"/>
<dbReference type="Gramene" id="Kaladp0039s0163.1.v1.1">
    <property type="protein sequence ID" value="Kaladp0039s0163.1.v1.1"/>
    <property type="gene ID" value="Kaladp0039s0163.v1.1"/>
</dbReference>
<accession>A0A7N0TJD5</accession>
<dbReference type="PANTHER" id="PTHR31250">
    <property type="entry name" value="IQ DOMAIN-CONTAINING PROTEIN IQM3"/>
    <property type="match status" value="1"/>
</dbReference>
<feature type="region of interest" description="Disordered" evidence="5">
    <location>
        <begin position="29"/>
        <end position="72"/>
    </location>
</feature>
<name>A0A7N0TJD5_KALFE</name>
<evidence type="ECO:0000256" key="1">
    <source>
        <dbReference type="ARBA" id="ARBA00004123"/>
    </source>
</evidence>
<evidence type="ECO:0000313" key="6">
    <source>
        <dbReference type="EnsemblPlants" id="Kaladp0039s0163.1.v1.1"/>
    </source>
</evidence>
<dbReference type="EnsemblPlants" id="Kaladp0039s0163.1.v1.1">
    <property type="protein sequence ID" value="Kaladp0039s0163.1.v1.1"/>
    <property type="gene ID" value="Kaladp0039s0163.v1.1"/>
</dbReference>
<feature type="region of interest" description="Disordered" evidence="5">
    <location>
        <begin position="126"/>
        <end position="159"/>
    </location>
</feature>
<keyword evidence="4" id="KW-0539">Nucleus</keyword>
<comment type="subcellular location">
    <subcellularLocation>
        <location evidence="2">Cytoplasm</location>
    </subcellularLocation>
    <subcellularLocation>
        <location evidence="1">Nucleus</location>
    </subcellularLocation>
</comment>
<dbReference type="Proteomes" id="UP000594263">
    <property type="component" value="Unplaced"/>
</dbReference>
<dbReference type="AlphaFoldDB" id="A0A7N0TJD5"/>
<evidence type="ECO:0000256" key="4">
    <source>
        <dbReference type="ARBA" id="ARBA00023242"/>
    </source>
</evidence>
<organism evidence="6 7">
    <name type="scientific">Kalanchoe fedtschenkoi</name>
    <name type="common">Lavender scallops</name>
    <name type="synonym">South American air plant</name>
    <dbReference type="NCBI Taxonomy" id="63787"/>
    <lineage>
        <taxon>Eukaryota</taxon>
        <taxon>Viridiplantae</taxon>
        <taxon>Streptophyta</taxon>
        <taxon>Embryophyta</taxon>
        <taxon>Tracheophyta</taxon>
        <taxon>Spermatophyta</taxon>
        <taxon>Magnoliopsida</taxon>
        <taxon>eudicotyledons</taxon>
        <taxon>Gunneridae</taxon>
        <taxon>Pentapetalae</taxon>
        <taxon>Saxifragales</taxon>
        <taxon>Crassulaceae</taxon>
        <taxon>Kalanchoe</taxon>
    </lineage>
</organism>